<feature type="domain" description="VOC" evidence="2">
    <location>
        <begin position="9"/>
        <end position="152"/>
    </location>
</feature>
<dbReference type="Pfam" id="PF13669">
    <property type="entry name" value="Glyoxalase_4"/>
    <property type="match status" value="1"/>
</dbReference>
<dbReference type="Gene3D" id="3.10.180.10">
    <property type="entry name" value="2,3-Dihydroxybiphenyl 1,2-Dioxygenase, domain 1"/>
    <property type="match status" value="1"/>
</dbReference>
<comment type="caution">
    <text evidence="3">The sequence shown here is derived from an EMBL/GenBank/DDBJ whole genome shotgun (WGS) entry which is preliminary data.</text>
</comment>
<accession>A0A4R4RA43</accession>
<keyword evidence="1" id="KW-0479">Metal-binding</keyword>
<evidence type="ECO:0000259" key="2">
    <source>
        <dbReference type="PROSITE" id="PS51819"/>
    </source>
</evidence>
<evidence type="ECO:0000256" key="1">
    <source>
        <dbReference type="ARBA" id="ARBA00022723"/>
    </source>
</evidence>
<dbReference type="InterPro" id="IPR051785">
    <property type="entry name" value="MMCE/EMCE_epimerase"/>
</dbReference>
<dbReference type="Proteomes" id="UP000295621">
    <property type="component" value="Unassembled WGS sequence"/>
</dbReference>
<name>A0A4R4RA43_9ACTN</name>
<sequence length="173" mass="18596">MIPATIAGPVKQVALVVRDLDASVRVWTEQLGVGPWTAYELGPGVLQDMTYLGEPAEFSIRHALAWTDTVQFELVQPLGGPSIWADHLAEHGEGLHHLGVYVDDHAAAVEKVLAAGYRPLQSARGFGATGDGAFAYFATDHPLAAVLELIEAPSVRREPAFVYPPPTTEKSTE</sequence>
<dbReference type="SUPFAM" id="SSF54593">
    <property type="entry name" value="Glyoxalase/Bleomycin resistance protein/Dihydroxybiphenyl dioxygenase"/>
    <property type="match status" value="1"/>
</dbReference>
<evidence type="ECO:0000313" key="4">
    <source>
        <dbReference type="Proteomes" id="UP000295621"/>
    </source>
</evidence>
<gene>
    <name evidence="3" type="ORF">E1212_28200</name>
</gene>
<dbReference type="AlphaFoldDB" id="A0A4R4RA43"/>
<dbReference type="GO" id="GO:0004493">
    <property type="term" value="F:methylmalonyl-CoA epimerase activity"/>
    <property type="evidence" value="ECO:0007669"/>
    <property type="project" value="TreeGrafter"/>
</dbReference>
<dbReference type="GO" id="GO:0046491">
    <property type="term" value="P:L-methylmalonyl-CoA metabolic process"/>
    <property type="evidence" value="ECO:0007669"/>
    <property type="project" value="TreeGrafter"/>
</dbReference>
<organism evidence="3 4">
    <name type="scientific">Jiangella ureilytica</name>
    <dbReference type="NCBI Taxonomy" id="2530374"/>
    <lineage>
        <taxon>Bacteria</taxon>
        <taxon>Bacillati</taxon>
        <taxon>Actinomycetota</taxon>
        <taxon>Actinomycetes</taxon>
        <taxon>Jiangellales</taxon>
        <taxon>Jiangellaceae</taxon>
        <taxon>Jiangella</taxon>
    </lineage>
</organism>
<protein>
    <submittedName>
        <fullName evidence="3">VOC family protein</fullName>
    </submittedName>
</protein>
<keyword evidence="4" id="KW-1185">Reference proteome</keyword>
<dbReference type="PANTHER" id="PTHR43048:SF3">
    <property type="entry name" value="METHYLMALONYL-COA EPIMERASE, MITOCHONDRIAL"/>
    <property type="match status" value="1"/>
</dbReference>
<dbReference type="PROSITE" id="PS51819">
    <property type="entry name" value="VOC"/>
    <property type="match status" value="1"/>
</dbReference>
<dbReference type="RefSeq" id="WP_131988723.1">
    <property type="nucleotide sequence ID" value="NZ_SMKL01000119.1"/>
</dbReference>
<dbReference type="InterPro" id="IPR037523">
    <property type="entry name" value="VOC_core"/>
</dbReference>
<dbReference type="GO" id="GO:0046872">
    <property type="term" value="F:metal ion binding"/>
    <property type="evidence" value="ECO:0007669"/>
    <property type="project" value="UniProtKB-KW"/>
</dbReference>
<proteinExistence type="predicted"/>
<dbReference type="PANTHER" id="PTHR43048">
    <property type="entry name" value="METHYLMALONYL-COA EPIMERASE"/>
    <property type="match status" value="1"/>
</dbReference>
<reference evidence="3 4" key="1">
    <citation type="submission" date="2019-02" db="EMBL/GenBank/DDBJ databases">
        <title>Draft genome sequences of novel Actinobacteria.</title>
        <authorList>
            <person name="Sahin N."/>
            <person name="Ay H."/>
            <person name="Saygin H."/>
        </authorList>
    </citation>
    <scope>NUCLEOTIDE SEQUENCE [LARGE SCALE GENOMIC DNA]</scope>
    <source>
        <strain evidence="3 4">KC603</strain>
    </source>
</reference>
<dbReference type="OrthoDB" id="9792173at2"/>
<evidence type="ECO:0000313" key="3">
    <source>
        <dbReference type="EMBL" id="TDC45840.1"/>
    </source>
</evidence>
<dbReference type="InterPro" id="IPR029068">
    <property type="entry name" value="Glyas_Bleomycin-R_OHBP_Dase"/>
</dbReference>
<dbReference type="EMBL" id="SMKL01000119">
    <property type="protein sequence ID" value="TDC45840.1"/>
    <property type="molecule type" value="Genomic_DNA"/>
</dbReference>